<evidence type="ECO:0000313" key="6">
    <source>
        <dbReference type="Proteomes" id="UP000214880"/>
    </source>
</evidence>
<dbReference type="Pfam" id="PF11760">
    <property type="entry name" value="CbiG_N"/>
    <property type="match status" value="1"/>
</dbReference>
<dbReference type="Gene3D" id="3.30.420.180">
    <property type="entry name" value="CobE/GbiG C-terminal domain"/>
    <property type="match status" value="1"/>
</dbReference>
<dbReference type="InterPro" id="IPR002750">
    <property type="entry name" value="CobE/GbiG_C"/>
</dbReference>
<feature type="domain" description="Cobalamin synthesis G N-terminal" evidence="3">
    <location>
        <begin position="50"/>
        <end position="129"/>
    </location>
</feature>
<keyword evidence="1" id="KW-0472">Membrane</keyword>
<dbReference type="EMBL" id="FNHB01000001">
    <property type="protein sequence ID" value="SDL61596.1"/>
    <property type="molecule type" value="Genomic_DNA"/>
</dbReference>
<dbReference type="InterPro" id="IPR052553">
    <property type="entry name" value="CbiG_hydrolase"/>
</dbReference>
<name>A0A1G9LI72_9FIRM</name>
<gene>
    <name evidence="5" type="ORF">SAMN04488502_101357</name>
</gene>
<organism evidence="5 6">
    <name type="scientific">Dendrosporobacter quercicolus</name>
    <dbReference type="NCBI Taxonomy" id="146817"/>
    <lineage>
        <taxon>Bacteria</taxon>
        <taxon>Bacillati</taxon>
        <taxon>Bacillota</taxon>
        <taxon>Negativicutes</taxon>
        <taxon>Selenomonadales</taxon>
        <taxon>Sporomusaceae</taxon>
        <taxon>Dendrosporobacter</taxon>
    </lineage>
</organism>
<keyword evidence="5" id="KW-0456">Lyase</keyword>
<evidence type="ECO:0000259" key="2">
    <source>
        <dbReference type="Pfam" id="PF01890"/>
    </source>
</evidence>
<dbReference type="AlphaFoldDB" id="A0A1G9LI72"/>
<protein>
    <submittedName>
        <fullName evidence="5">Cobalt-precorrin 5A acetaldehyde-lyase</fullName>
    </submittedName>
</protein>
<dbReference type="RefSeq" id="WP_092067686.1">
    <property type="nucleotide sequence ID" value="NZ_FNHB01000001.1"/>
</dbReference>
<dbReference type="GO" id="GO:0016829">
    <property type="term" value="F:lyase activity"/>
    <property type="evidence" value="ECO:0007669"/>
    <property type="project" value="UniProtKB-KW"/>
</dbReference>
<dbReference type="OrthoDB" id="9781023at2"/>
<keyword evidence="1" id="KW-1133">Transmembrane helix</keyword>
<dbReference type="SUPFAM" id="SSF159672">
    <property type="entry name" value="CbiG N-terminal domain-like"/>
    <property type="match status" value="1"/>
</dbReference>
<dbReference type="PANTHER" id="PTHR37477:SF1">
    <property type="entry name" value="COBALT-PRECORRIN-5A HYDROLASE"/>
    <property type="match status" value="1"/>
</dbReference>
<dbReference type="Proteomes" id="UP000214880">
    <property type="component" value="Unassembled WGS sequence"/>
</dbReference>
<evidence type="ECO:0000259" key="4">
    <source>
        <dbReference type="Pfam" id="PF11761"/>
    </source>
</evidence>
<dbReference type="InterPro" id="IPR021745">
    <property type="entry name" value="CbiG_mid"/>
</dbReference>
<feature type="domain" description="CobE/GbiG C-terminal" evidence="2">
    <location>
        <begin position="228"/>
        <end position="347"/>
    </location>
</feature>
<dbReference type="InterPro" id="IPR036518">
    <property type="entry name" value="CobE/GbiG_C_sf"/>
</dbReference>
<dbReference type="InterPro" id="IPR021744">
    <property type="entry name" value="CbiG_N"/>
</dbReference>
<dbReference type="InterPro" id="IPR038029">
    <property type="entry name" value="GbiG_N_sf"/>
</dbReference>
<proteinExistence type="predicted"/>
<keyword evidence="6" id="KW-1185">Reference proteome</keyword>
<dbReference type="Pfam" id="PF11761">
    <property type="entry name" value="CbiG_mid"/>
    <property type="match status" value="1"/>
</dbReference>
<dbReference type="PANTHER" id="PTHR37477">
    <property type="entry name" value="COBALT-PRECORRIN-5A HYDROLASE"/>
    <property type="match status" value="1"/>
</dbReference>
<sequence>MKLAVIAVTNNGARLAEKIAQCFTHYDIFVKSGRNPLGYAQEYDSLGALITKIFSAYDALVFIMATGIVVRVIAPFIRDKRVDPAIVVADESGRHVISLLSGHIGGANELARTIAANIGATAVITTATDVGGQPAADVLAVKAGLKIEPFACLKQINAAAANGEKVRYFLDQALPRRAFYLEQAGRLDIELADMDDIARDCCYDAAVVVTDQCLTIAKPHVMLRPPTLAVGIGCRRGVSEAEITAAVAAACSKAGRSTGSIAVIGSTKLKQDETGLLNTARTLGVPIQFYDNSQLAATIEKYQLQVSSFVNDKIGVGNVCEAAAILAGQTSQLLLPKTRFSRVTVAVSRVK</sequence>
<dbReference type="GO" id="GO:0009236">
    <property type="term" value="P:cobalamin biosynthetic process"/>
    <property type="evidence" value="ECO:0007669"/>
    <property type="project" value="InterPro"/>
</dbReference>
<keyword evidence="1" id="KW-0812">Transmembrane</keyword>
<accession>A0A1G9LI72</accession>
<dbReference type="SUPFAM" id="SSF159664">
    <property type="entry name" value="CobE/GbiG C-terminal domain-like"/>
    <property type="match status" value="1"/>
</dbReference>
<reference evidence="5 6" key="1">
    <citation type="submission" date="2016-10" db="EMBL/GenBank/DDBJ databases">
        <authorList>
            <person name="de Groot N.N."/>
        </authorList>
    </citation>
    <scope>NUCLEOTIDE SEQUENCE [LARGE SCALE GENOMIC DNA]</scope>
    <source>
        <strain evidence="5 6">DSM 1736</strain>
    </source>
</reference>
<evidence type="ECO:0000313" key="5">
    <source>
        <dbReference type="EMBL" id="SDL61596.1"/>
    </source>
</evidence>
<feature type="domain" description="Cobalamin biosynthesis central region" evidence="4">
    <location>
        <begin position="134"/>
        <end position="225"/>
    </location>
</feature>
<evidence type="ECO:0000259" key="3">
    <source>
        <dbReference type="Pfam" id="PF11760"/>
    </source>
</evidence>
<dbReference type="STRING" id="146817.SAMN04488502_101357"/>
<dbReference type="Pfam" id="PF01890">
    <property type="entry name" value="CbiG_C"/>
    <property type="match status" value="1"/>
</dbReference>
<evidence type="ECO:0000256" key="1">
    <source>
        <dbReference type="SAM" id="Phobius"/>
    </source>
</evidence>
<feature type="transmembrane region" description="Helical" evidence="1">
    <location>
        <begin position="53"/>
        <end position="74"/>
    </location>
</feature>
<dbReference type="Gene3D" id="3.40.50.11220">
    <property type="match status" value="1"/>
</dbReference>